<dbReference type="HOGENOM" id="CLU_000022_59_9_4"/>
<dbReference type="PANTHER" id="PTHR43767:SF8">
    <property type="entry name" value="LONG-CHAIN-FATTY-ACID--COA LIGASE"/>
    <property type="match status" value="1"/>
</dbReference>
<dbReference type="Gene3D" id="3.40.50.12780">
    <property type="entry name" value="N-terminal domain of ligase-like"/>
    <property type="match status" value="1"/>
</dbReference>
<dbReference type="InterPro" id="IPR020845">
    <property type="entry name" value="AMP-binding_CS"/>
</dbReference>
<name>I0HTM6_RUBGI</name>
<dbReference type="GO" id="GO:0016874">
    <property type="term" value="F:ligase activity"/>
    <property type="evidence" value="ECO:0007669"/>
    <property type="project" value="UniProtKB-KW"/>
</dbReference>
<dbReference type="PROSITE" id="PS00455">
    <property type="entry name" value="AMP_BINDING"/>
    <property type="match status" value="1"/>
</dbReference>
<dbReference type="InterPro" id="IPR042099">
    <property type="entry name" value="ANL_N_sf"/>
</dbReference>
<organism evidence="3 4">
    <name type="scientific">Rubrivivax gelatinosus (strain NBRC 100245 / IL144)</name>
    <dbReference type="NCBI Taxonomy" id="983917"/>
    <lineage>
        <taxon>Bacteria</taxon>
        <taxon>Pseudomonadati</taxon>
        <taxon>Pseudomonadota</taxon>
        <taxon>Betaproteobacteria</taxon>
        <taxon>Burkholderiales</taxon>
        <taxon>Sphaerotilaceae</taxon>
        <taxon>Rubrivivax</taxon>
    </lineage>
</organism>
<dbReference type="AlphaFoldDB" id="I0HTM6"/>
<dbReference type="Proteomes" id="UP000007883">
    <property type="component" value="Chromosome"/>
</dbReference>
<dbReference type="STRING" id="983917.RGE_30240"/>
<accession>I0HTM6</accession>
<protein>
    <submittedName>
        <fullName evidence="3">AMP-dependent synthetase and ligase</fullName>
    </submittedName>
</protein>
<evidence type="ECO:0000256" key="1">
    <source>
        <dbReference type="ARBA" id="ARBA00022598"/>
    </source>
</evidence>
<feature type="domain" description="AMP-dependent synthetase/ligase" evidence="2">
    <location>
        <begin position="3"/>
        <end position="320"/>
    </location>
</feature>
<gene>
    <name evidence="3" type="ordered locus">RGE_30240</name>
</gene>
<dbReference type="PANTHER" id="PTHR43767">
    <property type="entry name" value="LONG-CHAIN-FATTY-ACID--COA LIGASE"/>
    <property type="match status" value="1"/>
</dbReference>
<dbReference type="Pfam" id="PF23562">
    <property type="entry name" value="AMP-binding_C_3"/>
    <property type="match status" value="1"/>
</dbReference>
<dbReference type="InterPro" id="IPR000873">
    <property type="entry name" value="AMP-dep_synth/lig_dom"/>
</dbReference>
<dbReference type="SUPFAM" id="SSF56801">
    <property type="entry name" value="Acetyl-CoA synthetase-like"/>
    <property type="match status" value="1"/>
</dbReference>
<evidence type="ECO:0000259" key="2">
    <source>
        <dbReference type="Pfam" id="PF00501"/>
    </source>
</evidence>
<dbReference type="Pfam" id="PF00501">
    <property type="entry name" value="AMP-binding"/>
    <property type="match status" value="1"/>
</dbReference>
<keyword evidence="1 3" id="KW-0436">Ligase</keyword>
<reference evidence="3 4" key="1">
    <citation type="journal article" date="2012" name="J. Bacteriol.">
        <title>Complete genome sequence of phototrophic betaproteobacterium Rubrivivax gelatinosus IL144.</title>
        <authorList>
            <person name="Nagashima S."/>
            <person name="Kamimura A."/>
            <person name="Shimizu T."/>
            <person name="Nakamura-isaki S."/>
            <person name="Aono E."/>
            <person name="Sakamoto K."/>
            <person name="Ichikawa N."/>
            <person name="Nakazawa H."/>
            <person name="Sekine M."/>
            <person name="Yamazaki S."/>
            <person name="Fujita N."/>
            <person name="Shimada K."/>
            <person name="Hanada S."/>
            <person name="Nagashima K.V.P."/>
        </authorList>
    </citation>
    <scope>NUCLEOTIDE SEQUENCE [LARGE SCALE GENOMIC DNA]</scope>
    <source>
        <strain evidence="4">NBRC 100245 / IL144</strain>
    </source>
</reference>
<proteinExistence type="predicted"/>
<dbReference type="RefSeq" id="WP_014429224.1">
    <property type="nucleotide sequence ID" value="NC_017075.1"/>
</dbReference>
<dbReference type="eggNOG" id="COG1022">
    <property type="taxonomic scope" value="Bacteria"/>
</dbReference>
<dbReference type="PATRIC" id="fig|983917.3.peg.2946"/>
<keyword evidence="4" id="KW-1185">Reference proteome</keyword>
<evidence type="ECO:0000313" key="3">
    <source>
        <dbReference type="EMBL" id="BAL96363.1"/>
    </source>
</evidence>
<dbReference type="InterPro" id="IPR050237">
    <property type="entry name" value="ATP-dep_AMP-bd_enzyme"/>
</dbReference>
<sequence>MTPALIDGTRAWSAAELAAATEAAAGWLRAQGTRVLATLLDNGAGFVVLDDAARAAGVVHVPLPLFFDATMLGHVLASAGVDTLVAAVPLAARWPGLPWQPLASVAGALSAARLPALRPTLPACTAKITYTSGSTGTPKGVCLTAAAMDAVADGLVQALAPLAIERHLAALPYAVLLENVAGLLAPRRQGSTVVCPPLAEVGLTGSSSFDPARLHAAVERHEAQSLILLPQMLRAWCGWLAASGRRAPASLRFVAVGGAAVGAPVLQAAQALGLPAYEGYGLSEGASVQTLNLPGADCPGSAGRPLPHARVRVAADGELEVAGSLFAGYVGDAAGRSGDWWPTGDLGRIDEAGFVHVVGRKKNLLITGYGRNVSPEWPETALRCQPAIAQAVVLGDGEPALSAVLWPASPAVGDLELAAAVVAANSTLPDYARVARWTRAADAFDAASGLATANGRPRRDAIHARHAEALGLGAASDLANR</sequence>
<dbReference type="EMBL" id="AP012320">
    <property type="protein sequence ID" value="BAL96363.1"/>
    <property type="molecule type" value="Genomic_DNA"/>
</dbReference>
<dbReference type="KEGG" id="rge:RGE_30240"/>
<evidence type="ECO:0000313" key="4">
    <source>
        <dbReference type="Proteomes" id="UP000007883"/>
    </source>
</evidence>